<dbReference type="PANTHER" id="PTHR43124">
    <property type="entry name" value="PURINE EFFLUX PUMP PBUE"/>
    <property type="match status" value="1"/>
</dbReference>
<gene>
    <name evidence="8" type="ORF">EDC50_1527</name>
</gene>
<comment type="caution">
    <text evidence="8">The sequence shown here is derived from an EMBL/GenBank/DDBJ whole genome shotgun (WGS) entry which is preliminary data.</text>
</comment>
<evidence type="ECO:0000313" key="8">
    <source>
        <dbReference type="EMBL" id="RPE79703.1"/>
    </source>
</evidence>
<dbReference type="RefSeq" id="WP_123769888.1">
    <property type="nucleotide sequence ID" value="NZ_RKQN01000002.1"/>
</dbReference>
<feature type="transmembrane region" description="Helical" evidence="6">
    <location>
        <begin position="292"/>
        <end position="315"/>
    </location>
</feature>
<dbReference type="EMBL" id="RKQN01000002">
    <property type="protein sequence ID" value="RPE79703.1"/>
    <property type="molecule type" value="Genomic_DNA"/>
</dbReference>
<dbReference type="GO" id="GO:0022857">
    <property type="term" value="F:transmembrane transporter activity"/>
    <property type="evidence" value="ECO:0007669"/>
    <property type="project" value="InterPro"/>
</dbReference>
<evidence type="ECO:0000256" key="1">
    <source>
        <dbReference type="ARBA" id="ARBA00004651"/>
    </source>
</evidence>
<keyword evidence="3 6" id="KW-0812">Transmembrane</keyword>
<dbReference type="InterPro" id="IPR036259">
    <property type="entry name" value="MFS_trans_sf"/>
</dbReference>
<keyword evidence="5 6" id="KW-0472">Membrane</keyword>
<evidence type="ECO:0000313" key="9">
    <source>
        <dbReference type="Proteomes" id="UP000269708"/>
    </source>
</evidence>
<evidence type="ECO:0000256" key="3">
    <source>
        <dbReference type="ARBA" id="ARBA00022692"/>
    </source>
</evidence>
<dbReference type="Proteomes" id="UP000269708">
    <property type="component" value="Unassembled WGS sequence"/>
</dbReference>
<feature type="transmembrane region" description="Helical" evidence="6">
    <location>
        <begin position="234"/>
        <end position="255"/>
    </location>
</feature>
<keyword evidence="9" id="KW-1185">Reference proteome</keyword>
<comment type="subcellular location">
    <subcellularLocation>
        <location evidence="1">Cell membrane</location>
        <topology evidence="1">Multi-pass membrane protein</topology>
    </subcellularLocation>
</comment>
<keyword evidence="2" id="KW-1003">Cell membrane</keyword>
<dbReference type="Pfam" id="PF07690">
    <property type="entry name" value="MFS_1"/>
    <property type="match status" value="1"/>
</dbReference>
<protein>
    <submittedName>
        <fullName evidence="8">Putative MFS family arabinose efflux permease</fullName>
    </submittedName>
</protein>
<feature type="transmembrane region" description="Helical" evidence="6">
    <location>
        <begin position="327"/>
        <end position="348"/>
    </location>
</feature>
<feature type="transmembrane region" description="Helical" evidence="6">
    <location>
        <begin position="157"/>
        <end position="180"/>
    </location>
</feature>
<dbReference type="InterPro" id="IPR050189">
    <property type="entry name" value="MFS_Efflux_Transporters"/>
</dbReference>
<feature type="transmembrane region" description="Helical" evidence="6">
    <location>
        <begin position="43"/>
        <end position="64"/>
    </location>
</feature>
<feature type="transmembrane region" description="Helical" evidence="6">
    <location>
        <begin position="354"/>
        <end position="374"/>
    </location>
</feature>
<evidence type="ECO:0000256" key="4">
    <source>
        <dbReference type="ARBA" id="ARBA00022989"/>
    </source>
</evidence>
<keyword evidence="4 6" id="KW-1133">Transmembrane helix</keyword>
<dbReference type="OrthoDB" id="9788453at2"/>
<dbReference type="SUPFAM" id="SSF103473">
    <property type="entry name" value="MFS general substrate transporter"/>
    <property type="match status" value="1"/>
</dbReference>
<feature type="transmembrane region" description="Helical" evidence="6">
    <location>
        <begin position="201"/>
        <end position="222"/>
    </location>
</feature>
<sequence length="392" mass="39033">MAWWAVASAALGTFTLVSAEMMPVGLLTRVRDAFGVTEGRAGLLVSLPGVVAALAAPLVPLAAGRLDRRKLLALLMALMAVANVVSSLAPGFAVLLASRVLVGISIGGFWAVAGGLAIRLVPPSAVPRATSVIFGGVAAATVLGVPAGTLLGELGGWRAAFAALAALSALVLAALLLLLPRLPATKPVGLAELAGQLRNRAVVVGNFATFLIVVAHFGAYTFVSPALQDLAGLAPALVGPALLGYGVAGLIGNFAGGMAAGRDVIRTLLAIGLAQAAAVLAFRAFAHTPPGGVGVLLFWGLAYGGVSVSLQTWMLRAAPQAAEAATSLWAAVFNFSIALGAFAGGIVVDRVALHAVFVASGLLFLVAVAAVGALGPRVLRTAARGAPAPGGH</sequence>
<evidence type="ECO:0000256" key="2">
    <source>
        <dbReference type="ARBA" id="ARBA00022475"/>
    </source>
</evidence>
<dbReference type="InterPro" id="IPR020846">
    <property type="entry name" value="MFS_dom"/>
</dbReference>
<dbReference type="PROSITE" id="PS50850">
    <property type="entry name" value="MFS"/>
    <property type="match status" value="1"/>
</dbReference>
<feature type="transmembrane region" description="Helical" evidence="6">
    <location>
        <begin position="71"/>
        <end position="94"/>
    </location>
</feature>
<dbReference type="CDD" id="cd17324">
    <property type="entry name" value="MFS_NepI_like"/>
    <property type="match status" value="1"/>
</dbReference>
<dbReference type="GO" id="GO:0005886">
    <property type="term" value="C:plasma membrane"/>
    <property type="evidence" value="ECO:0007669"/>
    <property type="project" value="UniProtKB-SubCell"/>
</dbReference>
<feature type="transmembrane region" description="Helical" evidence="6">
    <location>
        <begin position="132"/>
        <end position="151"/>
    </location>
</feature>
<accession>A0A3N4VD27</accession>
<reference evidence="8 9" key="1">
    <citation type="submission" date="2018-11" db="EMBL/GenBank/DDBJ databases">
        <title>Genomic Encyclopedia of Type Strains, Phase IV (KMG-IV): sequencing the most valuable type-strain genomes for metagenomic binning, comparative biology and taxonomic classification.</title>
        <authorList>
            <person name="Goeker M."/>
        </authorList>
    </citation>
    <scope>NUCLEOTIDE SEQUENCE [LARGE SCALE GENOMIC DNA]</scope>
    <source>
        <strain evidence="8 9">DSM 25623</strain>
    </source>
</reference>
<feature type="transmembrane region" description="Helical" evidence="6">
    <location>
        <begin position="267"/>
        <end position="286"/>
    </location>
</feature>
<evidence type="ECO:0000256" key="6">
    <source>
        <dbReference type="SAM" id="Phobius"/>
    </source>
</evidence>
<feature type="domain" description="Major facilitator superfamily (MFS) profile" evidence="7">
    <location>
        <begin position="5"/>
        <end position="379"/>
    </location>
</feature>
<evidence type="ECO:0000259" key="7">
    <source>
        <dbReference type="PROSITE" id="PS50850"/>
    </source>
</evidence>
<dbReference type="AlphaFoldDB" id="A0A3N4VD27"/>
<dbReference type="Gene3D" id="1.20.1250.20">
    <property type="entry name" value="MFS general substrate transporter like domains"/>
    <property type="match status" value="1"/>
</dbReference>
<evidence type="ECO:0000256" key="5">
    <source>
        <dbReference type="ARBA" id="ARBA00023136"/>
    </source>
</evidence>
<organism evidence="8 9">
    <name type="scientific">Vulcaniibacterium tengchongense</name>
    <dbReference type="NCBI Taxonomy" id="1273429"/>
    <lineage>
        <taxon>Bacteria</taxon>
        <taxon>Pseudomonadati</taxon>
        <taxon>Pseudomonadota</taxon>
        <taxon>Gammaproteobacteria</taxon>
        <taxon>Lysobacterales</taxon>
        <taxon>Lysobacteraceae</taxon>
        <taxon>Vulcaniibacterium</taxon>
    </lineage>
</organism>
<dbReference type="InterPro" id="IPR011701">
    <property type="entry name" value="MFS"/>
</dbReference>
<proteinExistence type="predicted"/>
<feature type="transmembrane region" description="Helical" evidence="6">
    <location>
        <begin position="100"/>
        <end position="120"/>
    </location>
</feature>
<name>A0A3N4VD27_9GAMM</name>
<dbReference type="PANTHER" id="PTHR43124:SF3">
    <property type="entry name" value="CHLORAMPHENICOL EFFLUX PUMP RV0191"/>
    <property type="match status" value="1"/>
</dbReference>